<dbReference type="GO" id="GO:0005509">
    <property type="term" value="F:calcium ion binding"/>
    <property type="evidence" value="ECO:0007669"/>
    <property type="project" value="InterPro"/>
</dbReference>
<dbReference type="PROSITE" id="PS51257">
    <property type="entry name" value="PROKAR_LIPOPROTEIN"/>
    <property type="match status" value="1"/>
</dbReference>
<sequence length="308" mass="33794">MKRFLTFLAALSLAACDDGDLTLERLNFDDTVVETPCGELLLYKIGSSREESLMIELQGESAEIFNTLPADGQPREYTINNSGVKALYRIFDGEVNRNYFCNEIPPIAPLVIEEWFATGGTVEIATNLEADDNDNLPASLEGIVVNPDGTINREASQDTDGDGLPDYLDIDDDGDNVLTSQEIEITNTDIVFTDTDGDGIPNYLDTDDDNDGVNTIDEDLNGDNNPANDIEVGNTEPNYLIASLNIATTLPVSRRTHNFIETYTSTIAITDGFQLINGSQEVKYDVPRYEFGTVTVEVTTAEQQASEF</sequence>
<dbReference type="AlphaFoldDB" id="A0A4S3M0J7"/>
<name>A0A4S3M0J7_9FLAO</name>
<accession>A0A4S3M0J7</accession>
<reference evidence="1 2" key="1">
    <citation type="submission" date="2019-04" db="EMBL/GenBank/DDBJ databases">
        <title>Draft genome sequence of Robertkochia marina CC-AMO-30D.</title>
        <authorList>
            <person name="Hameed A."/>
            <person name="Lin S.-Y."/>
            <person name="Shahina M."/>
            <person name="Lai W.-A."/>
            <person name="Young C.-C."/>
        </authorList>
    </citation>
    <scope>NUCLEOTIDE SEQUENCE [LARGE SCALE GENOMIC DNA]</scope>
    <source>
        <strain evidence="1 2">CC-AMO-30D</strain>
    </source>
</reference>
<evidence type="ECO:0008006" key="3">
    <source>
        <dbReference type="Google" id="ProtNLM"/>
    </source>
</evidence>
<dbReference type="RefSeq" id="WP_136336599.1">
    <property type="nucleotide sequence ID" value="NZ_QXMP01000003.1"/>
</dbReference>
<gene>
    <name evidence="1" type="ORF">E7Z59_12080</name>
</gene>
<dbReference type="InterPro" id="IPR028974">
    <property type="entry name" value="TSP_type-3_rpt"/>
</dbReference>
<organism evidence="1 2">
    <name type="scientific">Robertkochia marina</name>
    <dbReference type="NCBI Taxonomy" id="1227945"/>
    <lineage>
        <taxon>Bacteria</taxon>
        <taxon>Pseudomonadati</taxon>
        <taxon>Bacteroidota</taxon>
        <taxon>Flavobacteriia</taxon>
        <taxon>Flavobacteriales</taxon>
        <taxon>Flavobacteriaceae</taxon>
        <taxon>Robertkochia</taxon>
    </lineage>
</organism>
<dbReference type="Gene3D" id="4.10.1080.10">
    <property type="entry name" value="TSP type-3 repeat"/>
    <property type="match status" value="1"/>
</dbReference>
<dbReference type="OrthoDB" id="1159446at2"/>
<comment type="caution">
    <text evidence="1">The sequence shown here is derived from an EMBL/GenBank/DDBJ whole genome shotgun (WGS) entry which is preliminary data.</text>
</comment>
<keyword evidence="2" id="KW-1185">Reference proteome</keyword>
<evidence type="ECO:0000313" key="2">
    <source>
        <dbReference type="Proteomes" id="UP000305939"/>
    </source>
</evidence>
<dbReference type="SUPFAM" id="SSF103647">
    <property type="entry name" value="TSP type-3 repeat"/>
    <property type="match status" value="1"/>
</dbReference>
<dbReference type="Proteomes" id="UP000305939">
    <property type="component" value="Unassembled WGS sequence"/>
</dbReference>
<proteinExistence type="predicted"/>
<evidence type="ECO:0000313" key="1">
    <source>
        <dbReference type="EMBL" id="THD66527.1"/>
    </source>
</evidence>
<protein>
    <recommendedName>
        <fullName evidence="3">Calcium-binding protein</fullName>
    </recommendedName>
</protein>
<dbReference type="EMBL" id="SSMC01000003">
    <property type="protein sequence ID" value="THD66527.1"/>
    <property type="molecule type" value="Genomic_DNA"/>
</dbReference>